<sequence>MVHAYNRALRLRQALTAGAITHPTGSLPINATTAAVFSSWDNHRACTSDVVTSTYQR</sequence>
<reference evidence="2" key="2">
    <citation type="submission" date="2015-01" db="EMBL/GenBank/DDBJ databases">
        <title>Evolutionary Origins and Diversification of the Mycorrhizal Mutualists.</title>
        <authorList>
            <consortium name="DOE Joint Genome Institute"/>
            <consortium name="Mycorrhizal Genomics Consortium"/>
            <person name="Kohler A."/>
            <person name="Kuo A."/>
            <person name="Nagy L.G."/>
            <person name="Floudas D."/>
            <person name="Copeland A."/>
            <person name="Barry K.W."/>
            <person name="Cichocki N."/>
            <person name="Veneault-Fourrey C."/>
            <person name="LaButti K."/>
            <person name="Lindquist E.A."/>
            <person name="Lipzen A."/>
            <person name="Lundell T."/>
            <person name="Morin E."/>
            <person name="Murat C."/>
            <person name="Riley R."/>
            <person name="Ohm R."/>
            <person name="Sun H."/>
            <person name="Tunlid A."/>
            <person name="Henrissat B."/>
            <person name="Grigoriev I.V."/>
            <person name="Hibbett D.S."/>
            <person name="Martin F."/>
        </authorList>
    </citation>
    <scope>NUCLEOTIDE SEQUENCE [LARGE SCALE GENOMIC DNA]</scope>
    <source>
        <strain evidence="2">UH-Slu-Lm8-n1</strain>
    </source>
</reference>
<organism evidence="1 2">
    <name type="scientific">Suillus luteus UH-Slu-Lm8-n1</name>
    <dbReference type="NCBI Taxonomy" id="930992"/>
    <lineage>
        <taxon>Eukaryota</taxon>
        <taxon>Fungi</taxon>
        <taxon>Dikarya</taxon>
        <taxon>Basidiomycota</taxon>
        <taxon>Agaricomycotina</taxon>
        <taxon>Agaricomycetes</taxon>
        <taxon>Agaricomycetidae</taxon>
        <taxon>Boletales</taxon>
        <taxon>Suillineae</taxon>
        <taxon>Suillaceae</taxon>
        <taxon>Suillus</taxon>
    </lineage>
</organism>
<dbReference type="AlphaFoldDB" id="A0A0D0AY46"/>
<dbReference type="Proteomes" id="UP000054485">
    <property type="component" value="Unassembled WGS sequence"/>
</dbReference>
<evidence type="ECO:0000313" key="1">
    <source>
        <dbReference type="EMBL" id="KIK42734.1"/>
    </source>
</evidence>
<evidence type="ECO:0000313" key="2">
    <source>
        <dbReference type="Proteomes" id="UP000054485"/>
    </source>
</evidence>
<accession>A0A0D0AY46</accession>
<dbReference type="EMBL" id="KN835230">
    <property type="protein sequence ID" value="KIK42734.1"/>
    <property type="molecule type" value="Genomic_DNA"/>
</dbReference>
<keyword evidence="2" id="KW-1185">Reference proteome</keyword>
<dbReference type="HOGENOM" id="CLU_2998067_0_0_1"/>
<proteinExistence type="predicted"/>
<gene>
    <name evidence="1" type="ORF">CY34DRAFT_754122</name>
</gene>
<dbReference type="InParanoid" id="A0A0D0AY46"/>
<name>A0A0D0AY46_9AGAM</name>
<reference evidence="1 2" key="1">
    <citation type="submission" date="2014-04" db="EMBL/GenBank/DDBJ databases">
        <authorList>
            <consortium name="DOE Joint Genome Institute"/>
            <person name="Kuo A."/>
            <person name="Ruytinx J."/>
            <person name="Rineau F."/>
            <person name="Colpaert J."/>
            <person name="Kohler A."/>
            <person name="Nagy L.G."/>
            <person name="Floudas D."/>
            <person name="Copeland A."/>
            <person name="Barry K.W."/>
            <person name="Cichocki N."/>
            <person name="Veneault-Fourrey C."/>
            <person name="LaButti K."/>
            <person name="Lindquist E.A."/>
            <person name="Lipzen A."/>
            <person name="Lundell T."/>
            <person name="Morin E."/>
            <person name="Murat C."/>
            <person name="Sun H."/>
            <person name="Tunlid A."/>
            <person name="Henrissat B."/>
            <person name="Grigoriev I.V."/>
            <person name="Hibbett D.S."/>
            <person name="Martin F."/>
            <person name="Nordberg H.P."/>
            <person name="Cantor M.N."/>
            <person name="Hua S.X."/>
        </authorList>
    </citation>
    <scope>NUCLEOTIDE SEQUENCE [LARGE SCALE GENOMIC DNA]</scope>
    <source>
        <strain evidence="1 2">UH-Slu-Lm8-n1</strain>
    </source>
</reference>
<protein>
    <submittedName>
        <fullName evidence="1">Uncharacterized protein</fullName>
    </submittedName>
</protein>